<dbReference type="STRING" id="571298.SAMN04488026_106619"/>
<accession>A0A1G9H231</accession>
<protein>
    <submittedName>
        <fullName evidence="1">Uncharacterized protein</fullName>
    </submittedName>
</protein>
<keyword evidence="2" id="KW-1185">Reference proteome</keyword>
<dbReference type="EMBL" id="FNEK01000066">
    <property type="protein sequence ID" value="SDL07010.1"/>
    <property type="molecule type" value="Genomic_DNA"/>
</dbReference>
<dbReference type="RefSeq" id="WP_093162397.1">
    <property type="nucleotide sequence ID" value="NZ_FNEK01000066.1"/>
</dbReference>
<evidence type="ECO:0000313" key="1">
    <source>
        <dbReference type="EMBL" id="SDL07010.1"/>
    </source>
</evidence>
<proteinExistence type="predicted"/>
<evidence type="ECO:0000313" key="2">
    <source>
        <dbReference type="Proteomes" id="UP000199382"/>
    </source>
</evidence>
<dbReference type="OrthoDB" id="5625447at2"/>
<reference evidence="1 2" key="1">
    <citation type="submission" date="2016-10" db="EMBL/GenBank/DDBJ databases">
        <authorList>
            <person name="de Groot N.N."/>
        </authorList>
    </citation>
    <scope>NUCLEOTIDE SEQUENCE [LARGE SCALE GENOMIC DNA]</scope>
    <source>
        <strain evidence="1 2">DSM 25294</strain>
    </source>
</reference>
<gene>
    <name evidence="1" type="ORF">SAMN04488026_106619</name>
</gene>
<dbReference type="AlphaFoldDB" id="A0A1G9H231"/>
<sequence length="91" mass="10361">MITLDDMEDMSCLDRDQIAAIAEHEHINDVDATMLGEYLMHIHKGAQKVQQMICDDMRVAMHKDDVAHAAELFRTLQHFMKDHPEAARGAS</sequence>
<dbReference type="Proteomes" id="UP000199382">
    <property type="component" value="Unassembled WGS sequence"/>
</dbReference>
<organism evidence="1 2">
    <name type="scientific">Aliiruegeria lutimaris</name>
    <dbReference type="NCBI Taxonomy" id="571298"/>
    <lineage>
        <taxon>Bacteria</taxon>
        <taxon>Pseudomonadati</taxon>
        <taxon>Pseudomonadota</taxon>
        <taxon>Alphaproteobacteria</taxon>
        <taxon>Rhodobacterales</taxon>
        <taxon>Roseobacteraceae</taxon>
        <taxon>Aliiruegeria</taxon>
    </lineage>
</organism>
<name>A0A1G9H231_9RHOB</name>